<keyword evidence="7" id="KW-0406">Ion transport</keyword>
<evidence type="ECO:0000256" key="8">
    <source>
        <dbReference type="ARBA" id="ARBA00023136"/>
    </source>
</evidence>
<dbReference type="Gene3D" id="3.80.10.10">
    <property type="entry name" value="Ribonuclease Inhibitor"/>
    <property type="match status" value="1"/>
</dbReference>
<dbReference type="InterPro" id="IPR051432">
    <property type="entry name" value="KCNMA1_auxiliary"/>
</dbReference>
<keyword evidence="4" id="KW-0812">Transmembrane</keyword>
<dbReference type="EMBL" id="CACVKT020002066">
    <property type="protein sequence ID" value="CAC5374828.1"/>
    <property type="molecule type" value="Genomic_DNA"/>
</dbReference>
<dbReference type="OrthoDB" id="6240959at2759"/>
<name>A0A6J8AVI4_MYTCO</name>
<evidence type="ECO:0000313" key="12">
    <source>
        <dbReference type="Proteomes" id="UP000507470"/>
    </source>
</evidence>
<reference evidence="11 12" key="1">
    <citation type="submission" date="2020-06" db="EMBL/GenBank/DDBJ databases">
        <authorList>
            <person name="Li R."/>
            <person name="Bekaert M."/>
        </authorList>
    </citation>
    <scope>NUCLEOTIDE SEQUENCE [LARGE SCALE GENOMIC DNA]</scope>
    <source>
        <strain evidence="12">wild</strain>
    </source>
</reference>
<keyword evidence="2" id="KW-0813">Transport</keyword>
<evidence type="ECO:0000313" key="11">
    <source>
        <dbReference type="EMBL" id="CAC5374828.1"/>
    </source>
</evidence>
<evidence type="ECO:0000256" key="6">
    <source>
        <dbReference type="ARBA" id="ARBA00022989"/>
    </source>
</evidence>
<evidence type="ECO:0000256" key="4">
    <source>
        <dbReference type="ARBA" id="ARBA00022692"/>
    </source>
</evidence>
<gene>
    <name evidence="11" type="ORF">MCOR_12073</name>
</gene>
<dbReference type="PROSITE" id="PS51450">
    <property type="entry name" value="LRR"/>
    <property type="match status" value="1"/>
</dbReference>
<proteinExistence type="predicted"/>
<dbReference type="InterPro" id="IPR032675">
    <property type="entry name" value="LRR_dom_sf"/>
</dbReference>
<dbReference type="GO" id="GO:0034220">
    <property type="term" value="P:monoatomic ion transmembrane transport"/>
    <property type="evidence" value="ECO:0007669"/>
    <property type="project" value="UniProtKB-KW"/>
</dbReference>
<keyword evidence="9" id="KW-1015">Disulfide bond</keyword>
<evidence type="ECO:0000256" key="2">
    <source>
        <dbReference type="ARBA" id="ARBA00022448"/>
    </source>
</evidence>
<dbReference type="GO" id="GO:0005886">
    <property type="term" value="C:plasma membrane"/>
    <property type="evidence" value="ECO:0007669"/>
    <property type="project" value="UniProtKB-SubCell"/>
</dbReference>
<protein>
    <submittedName>
        <fullName evidence="11">Uncharacterized protein</fullName>
    </submittedName>
</protein>
<keyword evidence="8" id="KW-0472">Membrane</keyword>
<dbReference type="AlphaFoldDB" id="A0A6J8AVI4"/>
<dbReference type="Pfam" id="PF13855">
    <property type="entry name" value="LRR_8"/>
    <property type="match status" value="1"/>
</dbReference>
<dbReference type="Proteomes" id="UP000507470">
    <property type="component" value="Unassembled WGS sequence"/>
</dbReference>
<evidence type="ECO:0000256" key="10">
    <source>
        <dbReference type="ARBA" id="ARBA00023303"/>
    </source>
</evidence>
<evidence type="ECO:0000256" key="3">
    <source>
        <dbReference type="ARBA" id="ARBA00022475"/>
    </source>
</evidence>
<dbReference type="PANTHER" id="PTHR46473:SF10">
    <property type="entry name" value="LD45603P-RELATED"/>
    <property type="match status" value="1"/>
</dbReference>
<keyword evidence="12" id="KW-1185">Reference proteome</keyword>
<organism evidence="11 12">
    <name type="scientific">Mytilus coruscus</name>
    <name type="common">Sea mussel</name>
    <dbReference type="NCBI Taxonomy" id="42192"/>
    <lineage>
        <taxon>Eukaryota</taxon>
        <taxon>Metazoa</taxon>
        <taxon>Spiralia</taxon>
        <taxon>Lophotrochozoa</taxon>
        <taxon>Mollusca</taxon>
        <taxon>Bivalvia</taxon>
        <taxon>Autobranchia</taxon>
        <taxon>Pteriomorphia</taxon>
        <taxon>Mytilida</taxon>
        <taxon>Mytiloidea</taxon>
        <taxon>Mytilidae</taxon>
        <taxon>Mytilinae</taxon>
        <taxon>Mytilus</taxon>
    </lineage>
</organism>
<sequence length="153" mass="17468">MDYTCLSIYNVHSKCNITLNILGDKEADCKHRGFTSVPINLPPDLKKLDLSYNRLTRLGDNSFQKYKYLEHLILDNNVINFLDAKALTGLRRLSMVRNQLNVSTSYLPGMFEFSQNLSALDVSRNMKTSVHSDRYNIPLVNSVTYVSCLLILC</sequence>
<evidence type="ECO:0000256" key="1">
    <source>
        <dbReference type="ARBA" id="ARBA00004162"/>
    </source>
</evidence>
<keyword evidence="5" id="KW-0732">Signal</keyword>
<keyword evidence="6" id="KW-1133">Transmembrane helix</keyword>
<comment type="subcellular location">
    <subcellularLocation>
        <location evidence="1">Cell membrane</location>
        <topology evidence="1">Single-pass membrane protein</topology>
    </subcellularLocation>
</comment>
<keyword evidence="10" id="KW-0407">Ion channel</keyword>
<keyword evidence="3" id="KW-1003">Cell membrane</keyword>
<accession>A0A6J8AVI4</accession>
<evidence type="ECO:0000256" key="5">
    <source>
        <dbReference type="ARBA" id="ARBA00022729"/>
    </source>
</evidence>
<dbReference type="InterPro" id="IPR001611">
    <property type="entry name" value="Leu-rich_rpt"/>
</dbReference>
<evidence type="ECO:0000256" key="7">
    <source>
        <dbReference type="ARBA" id="ARBA00023065"/>
    </source>
</evidence>
<dbReference type="PANTHER" id="PTHR46473">
    <property type="entry name" value="GH08155P"/>
    <property type="match status" value="1"/>
</dbReference>
<evidence type="ECO:0000256" key="9">
    <source>
        <dbReference type="ARBA" id="ARBA00023157"/>
    </source>
</evidence>
<dbReference type="SUPFAM" id="SSF52058">
    <property type="entry name" value="L domain-like"/>
    <property type="match status" value="1"/>
</dbReference>